<evidence type="ECO:0000313" key="3">
    <source>
        <dbReference type="Proteomes" id="UP000559027"/>
    </source>
</evidence>
<accession>A0A8H5D0G2</accession>
<keyword evidence="3" id="KW-1185">Reference proteome</keyword>
<feature type="region of interest" description="Disordered" evidence="1">
    <location>
        <begin position="22"/>
        <end position="43"/>
    </location>
</feature>
<gene>
    <name evidence="2" type="ORF">D9756_008644</name>
</gene>
<organism evidence="2 3">
    <name type="scientific">Leucocoprinus leucothites</name>
    <dbReference type="NCBI Taxonomy" id="201217"/>
    <lineage>
        <taxon>Eukaryota</taxon>
        <taxon>Fungi</taxon>
        <taxon>Dikarya</taxon>
        <taxon>Basidiomycota</taxon>
        <taxon>Agaricomycotina</taxon>
        <taxon>Agaricomycetes</taxon>
        <taxon>Agaricomycetidae</taxon>
        <taxon>Agaricales</taxon>
        <taxon>Agaricineae</taxon>
        <taxon>Agaricaceae</taxon>
        <taxon>Leucocoprinus</taxon>
    </lineage>
</organism>
<comment type="caution">
    <text evidence="2">The sequence shown here is derived from an EMBL/GenBank/DDBJ whole genome shotgun (WGS) entry which is preliminary data.</text>
</comment>
<dbReference type="EMBL" id="JAACJO010000014">
    <property type="protein sequence ID" value="KAF5350461.1"/>
    <property type="molecule type" value="Genomic_DNA"/>
</dbReference>
<feature type="compositionally biased region" description="Pro residues" evidence="1">
    <location>
        <begin position="22"/>
        <end position="33"/>
    </location>
</feature>
<dbReference type="OrthoDB" id="3001771at2759"/>
<proteinExistence type="predicted"/>
<feature type="compositionally biased region" description="Low complexity" evidence="1">
    <location>
        <begin position="34"/>
        <end position="43"/>
    </location>
</feature>
<name>A0A8H5D0G2_9AGAR</name>
<dbReference type="AlphaFoldDB" id="A0A8H5D0G2"/>
<sequence>MATVPQFWTRLVIFVDDAPSPTRPSPLLTPPSSVPSSISTSASSPSHTNFVPAIDAADIHSHVEWSAQLPIEVYVLRRRHSTSLGIDKTEGPRTRLVFEAIKPHLHRCHLLRFSVLQSSSLPSLVHDFAGVVAPILMDLRLECEVDDGGVGTACLPTVTGSSLPEPAAQASISLITTQKNCYHVSRENHSAPLPQFPKPRTGFWCPGLSAISLNGRNFRDLALVLKRQRQRHSVTEPQSECTFHMTLQHVEKVTIAHYSSAPEFRSDEAESELGSEVRGTEEGFRLEDLFEVVRREWMPKLEFLKLVDLDLSAVEDEQGEREQEVIELTPSYIHLEELASDAVRCFSKSSSELSSHSSRFRVRLVDEIEAFHVIRCSLPPPPCSPCHLPSPSPSPPPSPSSSHTFPFTIRSSSEWAIPDTRDLVLEEIDHLYGYSSPLRGWQGSRLVFTGCNGFDDEFLKMLRTPFIGSKPVTTTSTVTTETGGTMLFNAPNLQSIYLNDCNNYTVAELKSVIQVRNGMVLGSVVNRDEPPCIVELYVKGLRPEIGEEDRRWFEQRVRKFEWGSRRERRRRRG</sequence>
<reference evidence="2 3" key="1">
    <citation type="journal article" date="2020" name="ISME J.">
        <title>Uncovering the hidden diversity of litter-decomposition mechanisms in mushroom-forming fungi.</title>
        <authorList>
            <person name="Floudas D."/>
            <person name="Bentzer J."/>
            <person name="Ahren D."/>
            <person name="Johansson T."/>
            <person name="Persson P."/>
            <person name="Tunlid A."/>
        </authorList>
    </citation>
    <scope>NUCLEOTIDE SEQUENCE [LARGE SCALE GENOMIC DNA]</scope>
    <source>
        <strain evidence="2 3">CBS 146.42</strain>
    </source>
</reference>
<dbReference type="Proteomes" id="UP000559027">
    <property type="component" value="Unassembled WGS sequence"/>
</dbReference>
<evidence type="ECO:0000256" key="1">
    <source>
        <dbReference type="SAM" id="MobiDB-lite"/>
    </source>
</evidence>
<protein>
    <submittedName>
        <fullName evidence="2">Uncharacterized protein</fullName>
    </submittedName>
</protein>
<evidence type="ECO:0000313" key="2">
    <source>
        <dbReference type="EMBL" id="KAF5350461.1"/>
    </source>
</evidence>